<name>A0A285PBL4_9HYPH</name>
<keyword evidence="6" id="KW-1185">Reference proteome</keyword>
<dbReference type="Proteomes" id="UP000219439">
    <property type="component" value="Unassembled WGS sequence"/>
</dbReference>
<dbReference type="SUPFAM" id="SSF55248">
    <property type="entry name" value="PCD-like"/>
    <property type="match status" value="1"/>
</dbReference>
<dbReference type="PANTHER" id="PTHR12599">
    <property type="entry name" value="PTERIN-4-ALPHA-CARBINOLAMINE DEHYDRATASE"/>
    <property type="match status" value="1"/>
</dbReference>
<dbReference type="PANTHER" id="PTHR12599:SF0">
    <property type="entry name" value="PTERIN-4-ALPHA-CARBINOLAMINE DEHYDRATASE"/>
    <property type="match status" value="1"/>
</dbReference>
<organism evidence="5 6">
    <name type="scientific">Cohaesibacter gelatinilyticus</name>
    <dbReference type="NCBI Taxonomy" id="372072"/>
    <lineage>
        <taxon>Bacteria</taxon>
        <taxon>Pseudomonadati</taxon>
        <taxon>Pseudomonadota</taxon>
        <taxon>Alphaproteobacteria</taxon>
        <taxon>Hyphomicrobiales</taxon>
        <taxon>Cohaesibacteraceae</taxon>
    </lineage>
</organism>
<evidence type="ECO:0000313" key="5">
    <source>
        <dbReference type="EMBL" id="SNZ19119.1"/>
    </source>
</evidence>
<gene>
    <name evidence="5" type="ORF">SAMN06265368_2199</name>
</gene>
<accession>A0A285PBL4</accession>
<dbReference type="OrthoDB" id="9794987at2"/>
<comment type="catalytic activity">
    <reaction evidence="1">
        <text>(4aS,6R)-4a-hydroxy-L-erythro-5,6,7,8-tetrahydrobiopterin = (6R)-L-erythro-6,7-dihydrobiopterin + H2O</text>
        <dbReference type="Rhea" id="RHEA:11920"/>
        <dbReference type="ChEBI" id="CHEBI:15377"/>
        <dbReference type="ChEBI" id="CHEBI:15642"/>
        <dbReference type="ChEBI" id="CHEBI:43120"/>
        <dbReference type="EC" id="4.2.1.96"/>
    </reaction>
</comment>
<protein>
    <recommendedName>
        <fullName evidence="3">4a-hydroxytetrahydrobiopterin dehydratase</fullName>
        <ecNumber evidence="3">4.2.1.96</ecNumber>
    </recommendedName>
</protein>
<proteinExistence type="inferred from homology"/>
<evidence type="ECO:0000256" key="1">
    <source>
        <dbReference type="ARBA" id="ARBA00001554"/>
    </source>
</evidence>
<dbReference type="EC" id="4.2.1.96" evidence="3"/>
<comment type="similarity">
    <text evidence="2">Belongs to the pterin-4-alpha-carbinolamine dehydratase family.</text>
</comment>
<sequence length="117" mass="13040">MTDSNALDGMECVPCSGKESGIEPLSLERAQELLDHLHEDWNLCEDGLSIIREVKVKGFAKAVYLANLAAFRADQDGHHPDIQFGWGYCRIFYTTHAIGGLSENDFICARRLDLAIN</sequence>
<dbReference type="GO" id="GO:0006729">
    <property type="term" value="P:tetrahydrobiopterin biosynthetic process"/>
    <property type="evidence" value="ECO:0007669"/>
    <property type="project" value="InterPro"/>
</dbReference>
<evidence type="ECO:0000256" key="3">
    <source>
        <dbReference type="ARBA" id="ARBA00013252"/>
    </source>
</evidence>
<dbReference type="Pfam" id="PF01329">
    <property type="entry name" value="Pterin_4a"/>
    <property type="match status" value="1"/>
</dbReference>
<keyword evidence="4" id="KW-0456">Lyase</keyword>
<reference evidence="5 6" key="1">
    <citation type="submission" date="2017-09" db="EMBL/GenBank/DDBJ databases">
        <authorList>
            <person name="Ehlers B."/>
            <person name="Leendertz F.H."/>
        </authorList>
    </citation>
    <scope>NUCLEOTIDE SEQUENCE [LARGE SCALE GENOMIC DNA]</scope>
    <source>
        <strain evidence="5 6">DSM 18289</strain>
    </source>
</reference>
<dbReference type="EMBL" id="OBEL01000002">
    <property type="protein sequence ID" value="SNZ19119.1"/>
    <property type="molecule type" value="Genomic_DNA"/>
</dbReference>
<evidence type="ECO:0000256" key="4">
    <source>
        <dbReference type="ARBA" id="ARBA00023239"/>
    </source>
</evidence>
<evidence type="ECO:0000313" key="6">
    <source>
        <dbReference type="Proteomes" id="UP000219439"/>
    </source>
</evidence>
<dbReference type="InterPro" id="IPR036428">
    <property type="entry name" value="PCD_sf"/>
</dbReference>
<dbReference type="Gene3D" id="3.30.1360.20">
    <property type="entry name" value="Transcriptional coactivator/pterin dehydratase"/>
    <property type="match status" value="1"/>
</dbReference>
<dbReference type="InterPro" id="IPR001533">
    <property type="entry name" value="Pterin_deHydtase"/>
</dbReference>
<evidence type="ECO:0000256" key="2">
    <source>
        <dbReference type="ARBA" id="ARBA00006472"/>
    </source>
</evidence>
<dbReference type="RefSeq" id="WP_097153493.1">
    <property type="nucleotide sequence ID" value="NZ_OBEL01000002.1"/>
</dbReference>
<dbReference type="AlphaFoldDB" id="A0A285PBL4"/>
<dbReference type="GO" id="GO:0008124">
    <property type="term" value="F:4-alpha-hydroxytetrahydrobiopterin dehydratase activity"/>
    <property type="evidence" value="ECO:0007669"/>
    <property type="project" value="UniProtKB-EC"/>
</dbReference>